<dbReference type="SUPFAM" id="SSF55073">
    <property type="entry name" value="Nucleotide cyclase"/>
    <property type="match status" value="1"/>
</dbReference>
<evidence type="ECO:0000259" key="3">
    <source>
        <dbReference type="PROSITE" id="PS50883"/>
    </source>
</evidence>
<evidence type="ECO:0000256" key="1">
    <source>
        <dbReference type="SAM" id="Coils"/>
    </source>
</evidence>
<dbReference type="AlphaFoldDB" id="A0A6J6DH64"/>
<dbReference type="CDD" id="cd01949">
    <property type="entry name" value="GGDEF"/>
    <property type="match status" value="1"/>
</dbReference>
<evidence type="ECO:0000259" key="4">
    <source>
        <dbReference type="PROSITE" id="PS50887"/>
    </source>
</evidence>
<proteinExistence type="predicted"/>
<dbReference type="Pfam" id="PF00563">
    <property type="entry name" value="EAL"/>
    <property type="match status" value="1"/>
</dbReference>
<keyword evidence="2" id="KW-1133">Transmembrane helix</keyword>
<gene>
    <name evidence="5" type="ORF">UFOPK1493_01880</name>
</gene>
<dbReference type="InterPro" id="IPR029787">
    <property type="entry name" value="Nucleotide_cyclase"/>
</dbReference>
<dbReference type="SMART" id="SM00267">
    <property type="entry name" value="GGDEF"/>
    <property type="match status" value="1"/>
</dbReference>
<dbReference type="InterPro" id="IPR000160">
    <property type="entry name" value="GGDEF_dom"/>
</dbReference>
<dbReference type="PANTHER" id="PTHR44757">
    <property type="entry name" value="DIGUANYLATE CYCLASE DGCP"/>
    <property type="match status" value="1"/>
</dbReference>
<feature type="transmembrane region" description="Helical" evidence="2">
    <location>
        <begin position="113"/>
        <end position="132"/>
    </location>
</feature>
<feature type="transmembrane region" description="Helical" evidence="2">
    <location>
        <begin position="82"/>
        <end position="101"/>
    </location>
</feature>
<name>A0A6J6DH64_9ZZZZ</name>
<keyword evidence="2" id="KW-0472">Membrane</keyword>
<feature type="coiled-coil region" evidence="1">
    <location>
        <begin position="229"/>
        <end position="256"/>
    </location>
</feature>
<dbReference type="InterPro" id="IPR001633">
    <property type="entry name" value="EAL_dom"/>
</dbReference>
<dbReference type="PROSITE" id="PS50883">
    <property type="entry name" value="EAL"/>
    <property type="match status" value="1"/>
</dbReference>
<dbReference type="Gene3D" id="3.20.20.450">
    <property type="entry name" value="EAL domain"/>
    <property type="match status" value="1"/>
</dbReference>
<dbReference type="Pfam" id="PF00990">
    <property type="entry name" value="GGDEF"/>
    <property type="match status" value="1"/>
</dbReference>
<organism evidence="5">
    <name type="scientific">freshwater metagenome</name>
    <dbReference type="NCBI Taxonomy" id="449393"/>
    <lineage>
        <taxon>unclassified sequences</taxon>
        <taxon>metagenomes</taxon>
        <taxon>ecological metagenomes</taxon>
    </lineage>
</organism>
<protein>
    <submittedName>
        <fullName evidence="5">Unannotated protein</fullName>
    </submittedName>
</protein>
<dbReference type="SUPFAM" id="SSF141868">
    <property type="entry name" value="EAL domain-like"/>
    <property type="match status" value="1"/>
</dbReference>
<keyword evidence="2" id="KW-0812">Transmembrane</keyword>
<dbReference type="Gene3D" id="3.30.70.270">
    <property type="match status" value="1"/>
</dbReference>
<sequence>MSGGRAAVGVDVVVRALSRRGTDPDGTPSRLRRLIDPEEAELVEDLLDQANRLNMRSSIGSPPTILLVVATLWSHAPRQGLLIWAACTLATATVHIVLHHLHRHRSDRHGVRFWRRWYTATLLVTGTLWGSLPVLTMPSDEHREFQALVVVHLISFMAANTIFTSPLRRLFLAFQLPLATLGAVGLAAHGTTFTSMLAAFVLFALVFSLVLYDQSNRAAVDAMRLTHRNSNLVDELRAERERIHEANVELRGMNERLAHQAAHDALTDLANRPLFQTRLQESLDAARRRRGLVAVLFIDVDRFKLINDSLGHHVGDELLIAVAARLRGCLRPGDLLGRQGGDEFTVLLTGLSGVDDAIQVAQSIRASLRAPLQVGSRELIVTVSIGCATNGHPHDRADDLLRHADSAMYRAKALGRNCIEVFDESMREALVRRVDDETELRRALTGGEIVAWYQPEVDLATGRIVGAESLARWIHPRLGVRNAGEFVPLAEDAGMLHDLSVVMHRQASMAVAALRETVPSGFRIRVNISGTQIMDLGRLNGWLTQLELRGLPPTMLSLEVTETALIQDIAAARAWLTTARSVGMHVSLDDFGTGYSSLALVPQLPLDGLKIDLGFVRELTTSRAARAVVAATVELAAGLDLVVVAEGVETAEQAAALRKIGVHRAQGFLFAPAVPLTTLTGWLTGSPPWAEARATPALDLLSPMGTP</sequence>
<dbReference type="InterPro" id="IPR052155">
    <property type="entry name" value="Biofilm_reg_signaling"/>
</dbReference>
<dbReference type="EMBL" id="CAEZSR010000065">
    <property type="protein sequence ID" value="CAB4562536.1"/>
    <property type="molecule type" value="Genomic_DNA"/>
</dbReference>
<dbReference type="CDD" id="cd01948">
    <property type="entry name" value="EAL"/>
    <property type="match status" value="1"/>
</dbReference>
<dbReference type="PROSITE" id="PS50887">
    <property type="entry name" value="GGDEF"/>
    <property type="match status" value="1"/>
</dbReference>
<keyword evidence="1" id="KW-0175">Coiled coil</keyword>
<evidence type="ECO:0000313" key="5">
    <source>
        <dbReference type="EMBL" id="CAB4562536.1"/>
    </source>
</evidence>
<dbReference type="FunFam" id="3.30.70.270:FF:000001">
    <property type="entry name" value="Diguanylate cyclase domain protein"/>
    <property type="match status" value="1"/>
</dbReference>
<dbReference type="NCBIfam" id="TIGR00254">
    <property type="entry name" value="GGDEF"/>
    <property type="match status" value="1"/>
</dbReference>
<evidence type="ECO:0000256" key="2">
    <source>
        <dbReference type="SAM" id="Phobius"/>
    </source>
</evidence>
<accession>A0A6J6DH64</accession>
<reference evidence="5" key="1">
    <citation type="submission" date="2020-05" db="EMBL/GenBank/DDBJ databases">
        <authorList>
            <person name="Chiriac C."/>
            <person name="Salcher M."/>
            <person name="Ghai R."/>
            <person name="Kavagutti S V."/>
        </authorList>
    </citation>
    <scope>NUCLEOTIDE SEQUENCE</scope>
</reference>
<dbReference type="InterPro" id="IPR043128">
    <property type="entry name" value="Rev_trsase/Diguanyl_cyclase"/>
</dbReference>
<feature type="transmembrane region" description="Helical" evidence="2">
    <location>
        <begin position="144"/>
        <end position="163"/>
    </location>
</feature>
<dbReference type="PANTHER" id="PTHR44757:SF2">
    <property type="entry name" value="BIOFILM ARCHITECTURE MAINTENANCE PROTEIN MBAA"/>
    <property type="match status" value="1"/>
</dbReference>
<feature type="domain" description="GGDEF" evidence="4">
    <location>
        <begin position="291"/>
        <end position="424"/>
    </location>
</feature>
<feature type="transmembrane region" description="Helical" evidence="2">
    <location>
        <begin position="193"/>
        <end position="212"/>
    </location>
</feature>
<dbReference type="SMART" id="SM00052">
    <property type="entry name" value="EAL"/>
    <property type="match status" value="1"/>
</dbReference>
<feature type="domain" description="EAL" evidence="3">
    <location>
        <begin position="433"/>
        <end position="687"/>
    </location>
</feature>
<dbReference type="InterPro" id="IPR035919">
    <property type="entry name" value="EAL_sf"/>
</dbReference>